<comment type="caution">
    <text evidence="8">The sequence shown here is derived from an EMBL/GenBank/DDBJ whole genome shotgun (WGS) entry which is preliminary data.</text>
</comment>
<dbReference type="Proteomes" id="UP000008941">
    <property type="component" value="Unassembled WGS sequence"/>
</dbReference>
<dbReference type="Gene3D" id="1.20.1720.10">
    <property type="entry name" value="Multidrug resistance protein D"/>
    <property type="match status" value="1"/>
</dbReference>
<dbReference type="Pfam" id="PF07690">
    <property type="entry name" value="MFS_1"/>
    <property type="match status" value="1"/>
</dbReference>
<feature type="transmembrane region" description="Helical" evidence="6">
    <location>
        <begin position="47"/>
        <end position="64"/>
    </location>
</feature>
<dbReference type="HOGENOM" id="CLU_001265_47_3_5"/>
<dbReference type="PANTHER" id="PTHR23502">
    <property type="entry name" value="MAJOR FACILITATOR SUPERFAMILY"/>
    <property type="match status" value="1"/>
</dbReference>
<keyword evidence="2" id="KW-0813">Transport</keyword>
<evidence type="ECO:0000256" key="1">
    <source>
        <dbReference type="ARBA" id="ARBA00004141"/>
    </source>
</evidence>
<dbReference type="InterPro" id="IPR011701">
    <property type="entry name" value="MFS"/>
</dbReference>
<evidence type="ECO:0000256" key="6">
    <source>
        <dbReference type="SAM" id="Phobius"/>
    </source>
</evidence>
<feature type="domain" description="Major facilitator superfamily (MFS) profile" evidence="7">
    <location>
        <begin position="8"/>
        <end position="116"/>
    </location>
</feature>
<dbReference type="PANTHER" id="PTHR23502:SF132">
    <property type="entry name" value="POLYAMINE TRANSPORTER 2-RELATED"/>
    <property type="match status" value="1"/>
</dbReference>
<feature type="transmembrane region" description="Helical" evidence="6">
    <location>
        <begin position="76"/>
        <end position="102"/>
    </location>
</feature>
<keyword evidence="4 6" id="KW-1133">Transmembrane helix</keyword>
<evidence type="ECO:0000313" key="9">
    <source>
        <dbReference type="Proteomes" id="UP000008941"/>
    </source>
</evidence>
<evidence type="ECO:0000256" key="5">
    <source>
        <dbReference type="ARBA" id="ARBA00023136"/>
    </source>
</evidence>
<dbReference type="PROSITE" id="PS50850">
    <property type="entry name" value="MFS"/>
    <property type="match status" value="1"/>
</dbReference>
<proteinExistence type="predicted"/>
<gene>
    <name evidence="8" type="ORF">MEE_01492</name>
</gene>
<dbReference type="AlphaFoldDB" id="J1K7X7"/>
<reference evidence="8 9" key="1">
    <citation type="submission" date="2012-03" db="EMBL/GenBank/DDBJ databases">
        <title>The Genome Sequence of Bartonella elizabethae F9251.</title>
        <authorList>
            <consortium name="The Broad Institute Genome Sequencing Platform"/>
            <consortium name="The Broad Institute Genome Sequencing Center for Infectious Disease"/>
            <person name="Feldgarden M."/>
            <person name="Kirby J."/>
            <person name="Kosoy M."/>
            <person name="Birtles R."/>
            <person name="Probert W.S."/>
            <person name="Chiaraviglio L."/>
            <person name="Young S.K."/>
            <person name="Zeng Q."/>
            <person name="Gargeya S."/>
            <person name="Fitzgerald M."/>
            <person name="Haas B."/>
            <person name="Abouelleil A."/>
            <person name="Alvarado L."/>
            <person name="Arachchi H.M."/>
            <person name="Berlin A."/>
            <person name="Chapman S.B."/>
            <person name="Gearin G."/>
            <person name="Goldberg J."/>
            <person name="Griggs A."/>
            <person name="Gujja S."/>
            <person name="Hansen M."/>
            <person name="Heiman D."/>
            <person name="Howarth C."/>
            <person name="Larimer J."/>
            <person name="Lui A."/>
            <person name="MacDonald P.J.P."/>
            <person name="McCowen C."/>
            <person name="Montmayeur A."/>
            <person name="Murphy C."/>
            <person name="Neiman D."/>
            <person name="Pearson M."/>
            <person name="Priest M."/>
            <person name="Roberts A."/>
            <person name="Saif S."/>
            <person name="Shea T."/>
            <person name="Sisk P."/>
            <person name="Stolte C."/>
            <person name="Sykes S."/>
            <person name="Wortman J."/>
            <person name="Nusbaum C."/>
            <person name="Birren B."/>
        </authorList>
    </citation>
    <scope>NUCLEOTIDE SEQUENCE [LARGE SCALE GENOMIC DNA]</scope>
    <source>
        <strain evidence="8 9">F9251</strain>
    </source>
</reference>
<dbReference type="SUPFAM" id="SSF103473">
    <property type="entry name" value="MFS general substrate transporter"/>
    <property type="match status" value="1"/>
</dbReference>
<sequence>MKNKPSLLFIISIVCLSIGGLISTDIFLPALGDMRQYYQVSESEIQSAVAIFLLALAVGQLIYGPLSDNFGRKKTLLFGLFLWFFTTLSIIYTVHIQTFFALRFLQGLRPPVLGLF</sequence>
<comment type="subcellular location">
    <subcellularLocation>
        <location evidence="1">Membrane</location>
        <topology evidence="1">Multi-pass membrane protein</topology>
    </subcellularLocation>
</comment>
<evidence type="ECO:0000259" key="7">
    <source>
        <dbReference type="PROSITE" id="PS50850"/>
    </source>
</evidence>
<evidence type="ECO:0000313" key="8">
    <source>
        <dbReference type="EMBL" id="EJF93395.1"/>
    </source>
</evidence>
<dbReference type="InterPro" id="IPR036259">
    <property type="entry name" value="MFS_trans_sf"/>
</dbReference>
<dbReference type="GO" id="GO:0022857">
    <property type="term" value="F:transmembrane transporter activity"/>
    <property type="evidence" value="ECO:0007669"/>
    <property type="project" value="InterPro"/>
</dbReference>
<keyword evidence="3 6" id="KW-0812">Transmembrane</keyword>
<keyword evidence="5 6" id="KW-0472">Membrane</keyword>
<evidence type="ECO:0000256" key="4">
    <source>
        <dbReference type="ARBA" id="ARBA00022989"/>
    </source>
</evidence>
<dbReference type="PATRIC" id="fig|1094555.3.peg.1724"/>
<accession>J1K7X7</accession>
<evidence type="ECO:0000256" key="3">
    <source>
        <dbReference type="ARBA" id="ARBA00022692"/>
    </source>
</evidence>
<dbReference type="GO" id="GO:1990961">
    <property type="term" value="P:xenobiotic detoxification by transmembrane export across the plasma membrane"/>
    <property type="evidence" value="ECO:0007669"/>
    <property type="project" value="TreeGrafter"/>
</dbReference>
<dbReference type="InterPro" id="IPR020846">
    <property type="entry name" value="MFS_dom"/>
</dbReference>
<evidence type="ECO:0000256" key="2">
    <source>
        <dbReference type="ARBA" id="ARBA00022448"/>
    </source>
</evidence>
<dbReference type="EMBL" id="AIMF01000034">
    <property type="protein sequence ID" value="EJF93395.1"/>
    <property type="molecule type" value="Genomic_DNA"/>
</dbReference>
<protein>
    <recommendedName>
        <fullName evidence="7">Major facilitator superfamily (MFS) profile domain-containing protein</fullName>
    </recommendedName>
</protein>
<organism evidence="8 9">
    <name type="scientific">Bartonella elizabethae F9251 = ATCC 49927</name>
    <dbReference type="NCBI Taxonomy" id="1094555"/>
    <lineage>
        <taxon>Bacteria</taxon>
        <taxon>Pseudomonadati</taxon>
        <taxon>Pseudomonadota</taxon>
        <taxon>Alphaproteobacteria</taxon>
        <taxon>Hyphomicrobiales</taxon>
        <taxon>Bartonellaceae</taxon>
        <taxon>Bartonella</taxon>
    </lineage>
</organism>
<name>J1K7X7_BAREL</name>
<dbReference type="GO" id="GO:0005886">
    <property type="term" value="C:plasma membrane"/>
    <property type="evidence" value="ECO:0007669"/>
    <property type="project" value="TreeGrafter"/>
</dbReference>